<dbReference type="OrthoDB" id="5599269at2759"/>
<dbReference type="PANTHER" id="PTHR31962:SF6">
    <property type="entry name" value="EISOSOME COMPONENT PIL1-DOMAIN-CONTAINING PROTEIN"/>
    <property type="match status" value="1"/>
</dbReference>
<dbReference type="GO" id="GO:0070941">
    <property type="term" value="P:eisosome assembly"/>
    <property type="evidence" value="ECO:0007669"/>
    <property type="project" value="TreeGrafter"/>
</dbReference>
<feature type="region of interest" description="Disordered" evidence="2">
    <location>
        <begin position="266"/>
        <end position="300"/>
    </location>
</feature>
<feature type="region of interest" description="Disordered" evidence="2">
    <location>
        <begin position="412"/>
        <end position="439"/>
    </location>
</feature>
<accession>A0A8E2AXT2</accession>
<feature type="coiled-coil region" evidence="1">
    <location>
        <begin position="117"/>
        <end position="189"/>
    </location>
</feature>
<evidence type="ECO:0000256" key="2">
    <source>
        <dbReference type="SAM" id="MobiDB-lite"/>
    </source>
</evidence>
<feature type="region of interest" description="Disordered" evidence="2">
    <location>
        <begin position="469"/>
        <end position="502"/>
    </location>
</feature>
<keyword evidence="1" id="KW-0175">Coiled coil</keyword>
<feature type="compositionally biased region" description="Low complexity" evidence="2">
    <location>
        <begin position="419"/>
        <end position="436"/>
    </location>
</feature>
<proteinExistence type="predicted"/>
<evidence type="ECO:0000256" key="1">
    <source>
        <dbReference type="SAM" id="Coils"/>
    </source>
</evidence>
<dbReference type="EMBL" id="KV722413">
    <property type="protein sequence ID" value="OCH90047.1"/>
    <property type="molecule type" value="Genomic_DNA"/>
</dbReference>
<organism evidence="3 4">
    <name type="scientific">Obba rivulosa</name>
    <dbReference type="NCBI Taxonomy" id="1052685"/>
    <lineage>
        <taxon>Eukaryota</taxon>
        <taxon>Fungi</taxon>
        <taxon>Dikarya</taxon>
        <taxon>Basidiomycota</taxon>
        <taxon>Agaricomycotina</taxon>
        <taxon>Agaricomycetes</taxon>
        <taxon>Polyporales</taxon>
        <taxon>Gelatoporiaceae</taxon>
        <taxon>Obba</taxon>
    </lineage>
</organism>
<feature type="compositionally biased region" description="Polar residues" evidence="2">
    <location>
        <begin position="358"/>
        <end position="368"/>
    </location>
</feature>
<dbReference type="InterPro" id="IPR027267">
    <property type="entry name" value="AH/BAR_dom_sf"/>
</dbReference>
<feature type="compositionally biased region" description="Polar residues" evidence="2">
    <location>
        <begin position="274"/>
        <end position="296"/>
    </location>
</feature>
<keyword evidence="4" id="KW-1185">Reference proteome</keyword>
<dbReference type="Proteomes" id="UP000250043">
    <property type="component" value="Unassembled WGS sequence"/>
</dbReference>
<dbReference type="PANTHER" id="PTHR31962">
    <property type="entry name" value="SPHINGOLIPID LONG CHAIN BASE-RESPONSIVE PROTEIN PIL1"/>
    <property type="match status" value="1"/>
</dbReference>
<protein>
    <submittedName>
        <fullName evidence="3">Uncharacterized protein</fullName>
    </submittedName>
</protein>
<sequence>MLKRAASKIAHSTSMPILAGNLAGNKDLRALQDLITAEKSLMTSCVYPYEMDVTHLTLRVLYRLQKLSNDVIKASEALKAWGLGGGFDLGDTLSASAELYLLFATALSHFANHEATVRGHMKAVRSHEENLNELRKRRKSLAAKAGSAERRLEKMNLDNNGFLAQTELLSNLREEIRIMDADIRAEEASLNDFKHLKAKAWMELKFEGLLTCSQKGVIVGESGKLVIADISVGTTEPDLPRTSYTGHARTEHLVAEAQRSINEVVFSIDPNPNPSQHSIRSTSGSNLPSVSPSLQGDQPFRHSFVEDSRRNSSVLQAYADRANTSAIGQESRLSQGPSDHSGLPQVQESSSLSSPSPTDSAQHPTTSALHDIDEFGICPPGSNAHRSSSMRDLGKKAGSPMDDWFAIFPAKVAGPRQPPGASSSSRPSSSICTSPSVHGGEERWLLDVDPPKDLFSTIIAGALGGQWPVENSSTAGPSTSVARAGSQSGKADGVKTSSASYESPPPMYTPLVNLLPDAVPAEQQYWGDHWDQGTSLSEFDREMAQNSEGDHTVTGHGKVAFVALKSLLIPFPDKWQ</sequence>
<dbReference type="Pfam" id="PF13805">
    <property type="entry name" value="Pil1"/>
    <property type="match status" value="1"/>
</dbReference>
<reference evidence="3 4" key="1">
    <citation type="submission" date="2016-07" db="EMBL/GenBank/DDBJ databases">
        <title>Draft genome of the white-rot fungus Obba rivulosa 3A-2.</title>
        <authorList>
            <consortium name="DOE Joint Genome Institute"/>
            <person name="Miettinen O."/>
            <person name="Riley R."/>
            <person name="Acob R."/>
            <person name="Barry K."/>
            <person name="Cullen D."/>
            <person name="De Vries R."/>
            <person name="Hainaut M."/>
            <person name="Hatakka A."/>
            <person name="Henrissat B."/>
            <person name="Hilden K."/>
            <person name="Kuo R."/>
            <person name="Labutti K."/>
            <person name="Lipzen A."/>
            <person name="Makela M.R."/>
            <person name="Sandor L."/>
            <person name="Spatafora J.W."/>
            <person name="Grigoriev I.V."/>
            <person name="Hibbett D.S."/>
        </authorList>
    </citation>
    <scope>NUCLEOTIDE SEQUENCE [LARGE SCALE GENOMIC DNA]</scope>
    <source>
        <strain evidence="3 4">3A-2</strain>
    </source>
</reference>
<feature type="compositionally biased region" description="Polar residues" evidence="2">
    <location>
        <begin position="325"/>
        <end position="348"/>
    </location>
</feature>
<feature type="compositionally biased region" description="Polar residues" evidence="2">
    <location>
        <begin position="469"/>
        <end position="501"/>
    </location>
</feature>
<name>A0A8E2AXT2_9APHY</name>
<dbReference type="GO" id="GO:0006897">
    <property type="term" value="P:endocytosis"/>
    <property type="evidence" value="ECO:0007669"/>
    <property type="project" value="TreeGrafter"/>
</dbReference>
<dbReference type="Gene3D" id="1.20.1270.60">
    <property type="entry name" value="Arfaptin homology (AH) domain/BAR domain"/>
    <property type="match status" value="1"/>
</dbReference>
<dbReference type="AlphaFoldDB" id="A0A8E2AXT2"/>
<gene>
    <name evidence="3" type="ORF">OBBRIDRAFT_835329</name>
</gene>
<dbReference type="GO" id="GO:0005886">
    <property type="term" value="C:plasma membrane"/>
    <property type="evidence" value="ECO:0007669"/>
    <property type="project" value="TreeGrafter"/>
</dbReference>
<dbReference type="GO" id="GO:0008289">
    <property type="term" value="F:lipid binding"/>
    <property type="evidence" value="ECO:0007669"/>
    <property type="project" value="TreeGrafter"/>
</dbReference>
<evidence type="ECO:0000313" key="4">
    <source>
        <dbReference type="Proteomes" id="UP000250043"/>
    </source>
</evidence>
<evidence type="ECO:0000313" key="3">
    <source>
        <dbReference type="EMBL" id="OCH90047.1"/>
    </source>
</evidence>
<dbReference type="InterPro" id="IPR028245">
    <property type="entry name" value="PIL1/LSP1"/>
</dbReference>
<dbReference type="GO" id="GO:0036286">
    <property type="term" value="C:eisosome filament"/>
    <property type="evidence" value="ECO:0007669"/>
    <property type="project" value="TreeGrafter"/>
</dbReference>
<feature type="region of interest" description="Disordered" evidence="2">
    <location>
        <begin position="325"/>
        <end position="396"/>
    </location>
</feature>